<comment type="subunit">
    <text evidence="2 4">Homodimer.</text>
</comment>
<evidence type="ECO:0000256" key="2">
    <source>
        <dbReference type="ARBA" id="ARBA00011738"/>
    </source>
</evidence>
<dbReference type="GO" id="GO:0048046">
    <property type="term" value="C:apoplast"/>
    <property type="evidence" value="ECO:0007669"/>
    <property type="project" value="UniProtKB-SubCell"/>
</dbReference>
<sequence>MALPHHHRILIVLLFVLLPCMAASTSHHHHGLKSLHFTLFQHEIMNKTAYIIVKGATGPGISQTTSPIGTMVVIEDPITVSANRSSKVVGVAEAVSVTSTLDGLQSITIAKVSLRMKNHKGSISLVGSTHNIKPSDHPVVGGTGDFMFVQGYVTSSLAYLKGLYFVYKVEFHLYWPPYAIKPSS</sequence>
<comment type="subcellular location">
    <subcellularLocation>
        <location evidence="4">Secreted</location>
        <location evidence="4">Extracellular space</location>
        <location evidence="4">Apoplast</location>
    </subcellularLocation>
</comment>
<organism evidence="5 6">
    <name type="scientific">Liquidambar formosana</name>
    <name type="common">Formosan gum</name>
    <dbReference type="NCBI Taxonomy" id="63359"/>
    <lineage>
        <taxon>Eukaryota</taxon>
        <taxon>Viridiplantae</taxon>
        <taxon>Streptophyta</taxon>
        <taxon>Embryophyta</taxon>
        <taxon>Tracheophyta</taxon>
        <taxon>Spermatophyta</taxon>
        <taxon>Magnoliopsida</taxon>
        <taxon>eudicotyledons</taxon>
        <taxon>Gunneridae</taxon>
        <taxon>Pentapetalae</taxon>
        <taxon>Saxifragales</taxon>
        <taxon>Altingiaceae</taxon>
        <taxon>Liquidambar</taxon>
    </lineage>
</organism>
<reference evidence="5 6" key="1">
    <citation type="journal article" date="2024" name="Plant J.">
        <title>Genome sequences and population genomics reveal climatic adaptation and genomic divergence between two closely related sweetgum species.</title>
        <authorList>
            <person name="Xu W.Q."/>
            <person name="Ren C.Q."/>
            <person name="Zhang X.Y."/>
            <person name="Comes H.P."/>
            <person name="Liu X.H."/>
            <person name="Li Y.G."/>
            <person name="Kettle C.J."/>
            <person name="Jalonen R."/>
            <person name="Gaisberger H."/>
            <person name="Ma Y.Z."/>
            <person name="Qiu Y.X."/>
        </authorList>
    </citation>
    <scope>NUCLEOTIDE SEQUENCE [LARGE SCALE GENOMIC DNA]</scope>
    <source>
        <strain evidence="5">Hangzhou</strain>
    </source>
</reference>
<protein>
    <recommendedName>
        <fullName evidence="4">Dirigent protein</fullName>
    </recommendedName>
</protein>
<dbReference type="Pfam" id="PF03018">
    <property type="entry name" value="Dirigent"/>
    <property type="match status" value="1"/>
</dbReference>
<gene>
    <name evidence="5" type="ORF">L1049_024745</name>
</gene>
<feature type="chain" id="PRO_5042667348" description="Dirigent protein" evidence="4">
    <location>
        <begin position="23"/>
        <end position="184"/>
    </location>
</feature>
<evidence type="ECO:0000256" key="4">
    <source>
        <dbReference type="RuleBase" id="RU363099"/>
    </source>
</evidence>
<comment type="caution">
    <text evidence="5">The sequence shown here is derived from an EMBL/GenBank/DDBJ whole genome shotgun (WGS) entry which is preliminary data.</text>
</comment>
<dbReference type="InterPro" id="IPR044859">
    <property type="entry name" value="Allene_oxi_cyc_Dirigent"/>
</dbReference>
<dbReference type="Gene3D" id="2.40.480.10">
    <property type="entry name" value="Allene oxide cyclase-like"/>
    <property type="match status" value="1"/>
</dbReference>
<dbReference type="InterPro" id="IPR004265">
    <property type="entry name" value="Dirigent"/>
</dbReference>
<feature type="signal peptide" evidence="4">
    <location>
        <begin position="1"/>
        <end position="22"/>
    </location>
</feature>
<evidence type="ECO:0000313" key="5">
    <source>
        <dbReference type="EMBL" id="KAK9285550.1"/>
    </source>
</evidence>
<keyword evidence="6" id="KW-1185">Reference proteome</keyword>
<dbReference type="PANTHER" id="PTHR47586:SF1">
    <property type="entry name" value="DIRIGENT PROTEIN"/>
    <property type="match status" value="1"/>
</dbReference>
<keyword evidence="3 4" id="KW-0964">Secreted</keyword>
<proteinExistence type="inferred from homology"/>
<dbReference type="AlphaFoldDB" id="A0AAP0X5C9"/>
<comment type="similarity">
    <text evidence="1 4">Belongs to the plant dirigent protein family.</text>
</comment>
<dbReference type="EMBL" id="JBBPBK010000005">
    <property type="protein sequence ID" value="KAK9285550.1"/>
    <property type="molecule type" value="Genomic_DNA"/>
</dbReference>
<keyword evidence="4" id="KW-0732">Signal</keyword>
<dbReference type="Proteomes" id="UP001415857">
    <property type="component" value="Unassembled WGS sequence"/>
</dbReference>
<accession>A0AAP0X5C9</accession>
<dbReference type="PANTHER" id="PTHR47586">
    <property type="entry name" value="DIRIGENT PROTEIN"/>
    <property type="match status" value="1"/>
</dbReference>
<evidence type="ECO:0000256" key="3">
    <source>
        <dbReference type="ARBA" id="ARBA00022525"/>
    </source>
</evidence>
<evidence type="ECO:0000256" key="1">
    <source>
        <dbReference type="ARBA" id="ARBA00010746"/>
    </source>
</evidence>
<evidence type="ECO:0000313" key="6">
    <source>
        <dbReference type="Proteomes" id="UP001415857"/>
    </source>
</evidence>
<dbReference type="GO" id="GO:0009699">
    <property type="term" value="P:phenylpropanoid biosynthetic process"/>
    <property type="evidence" value="ECO:0007669"/>
    <property type="project" value="UniProtKB-ARBA"/>
</dbReference>
<name>A0AAP0X5C9_LIQFO</name>
<comment type="function">
    <text evidence="4">Dirigent proteins impart stereoselectivity on the phenoxy radical-coupling reaction, yielding optically active lignans from two molecules of coniferyl alcohol in the biosynthesis of lignans, flavonolignans, and alkaloids and thus plays a central role in plant secondary metabolism.</text>
</comment>
<keyword evidence="4" id="KW-0052">Apoplast</keyword>